<sequence>MLSKNNNNTYSKISTGEREVIKLQADFSQRSCRMTLSVEYTRIDGMPLHLHIIEPEQKKGEMNNYPLILFIQGSGWMKQDLGVQLAQLSKFSSRGYVIAVVEYRPSSVAPFPAQIEDAKTAIRYMVKHASTYHADPNHIILWGDSSGGHTAIMAGFTYAKHEFEEDNLVDEKSIKAIIDYYAPTDISEISLMADPELYLAPDSLIGMWLGGVSIIDHPDKVIPTIPMNYLSPDKQVPPVFIIHGSVDTMVPFYQSELLFRALNDLGKDTVCYKLEGADHGGSAFWTEEIFDLIEEFLSKYI</sequence>
<dbReference type="RefSeq" id="WP_197662100.1">
    <property type="nucleotide sequence ID" value="NZ_JAEAGR010000014.1"/>
</dbReference>
<dbReference type="Gene3D" id="3.40.50.1820">
    <property type="entry name" value="alpha/beta hydrolase"/>
    <property type="match status" value="1"/>
</dbReference>
<proteinExistence type="predicted"/>
<evidence type="ECO:0000256" key="1">
    <source>
        <dbReference type="ARBA" id="ARBA00022801"/>
    </source>
</evidence>
<evidence type="ECO:0000313" key="4">
    <source>
        <dbReference type="Proteomes" id="UP000623269"/>
    </source>
</evidence>
<dbReference type="Pfam" id="PF20434">
    <property type="entry name" value="BD-FAE"/>
    <property type="match status" value="1"/>
</dbReference>
<dbReference type="InterPro" id="IPR050300">
    <property type="entry name" value="GDXG_lipolytic_enzyme"/>
</dbReference>
<dbReference type="GO" id="GO:0016787">
    <property type="term" value="F:hydrolase activity"/>
    <property type="evidence" value="ECO:0007669"/>
    <property type="project" value="UniProtKB-KW"/>
</dbReference>
<feature type="domain" description="BD-FAE-like" evidence="2">
    <location>
        <begin position="55"/>
        <end position="262"/>
    </location>
</feature>
<dbReference type="SUPFAM" id="SSF53474">
    <property type="entry name" value="alpha/beta-Hydrolases"/>
    <property type="match status" value="1"/>
</dbReference>
<name>A0A8J7L356_9FIRM</name>
<evidence type="ECO:0000313" key="3">
    <source>
        <dbReference type="EMBL" id="MBH1941858.1"/>
    </source>
</evidence>
<dbReference type="PANTHER" id="PTHR48081">
    <property type="entry name" value="AB HYDROLASE SUPERFAMILY PROTEIN C4A8.06C"/>
    <property type="match status" value="1"/>
</dbReference>
<dbReference type="AlphaFoldDB" id="A0A8J7L356"/>
<accession>A0A8J7L356</accession>
<evidence type="ECO:0000259" key="2">
    <source>
        <dbReference type="Pfam" id="PF20434"/>
    </source>
</evidence>
<protein>
    <submittedName>
        <fullName evidence="3">Alpha/beta hydrolase</fullName>
    </submittedName>
</protein>
<keyword evidence="1 3" id="KW-0378">Hydrolase</keyword>
<comment type="caution">
    <text evidence="3">The sequence shown here is derived from an EMBL/GenBank/DDBJ whole genome shotgun (WGS) entry which is preliminary data.</text>
</comment>
<dbReference type="EMBL" id="JAEAGR010000014">
    <property type="protein sequence ID" value="MBH1941858.1"/>
    <property type="molecule type" value="Genomic_DNA"/>
</dbReference>
<dbReference type="InterPro" id="IPR029058">
    <property type="entry name" value="AB_hydrolase_fold"/>
</dbReference>
<dbReference type="PANTHER" id="PTHR48081:SF13">
    <property type="entry name" value="ALPHA_BETA HYDROLASE"/>
    <property type="match status" value="1"/>
</dbReference>
<dbReference type="InterPro" id="IPR049492">
    <property type="entry name" value="BD-FAE-like_dom"/>
</dbReference>
<organism evidence="3 4">
    <name type="scientific">Mobilitalea sibirica</name>
    <dbReference type="NCBI Taxonomy" id="1462919"/>
    <lineage>
        <taxon>Bacteria</taxon>
        <taxon>Bacillati</taxon>
        <taxon>Bacillota</taxon>
        <taxon>Clostridia</taxon>
        <taxon>Lachnospirales</taxon>
        <taxon>Lachnospiraceae</taxon>
        <taxon>Mobilitalea</taxon>
    </lineage>
</organism>
<dbReference type="Proteomes" id="UP000623269">
    <property type="component" value="Unassembled WGS sequence"/>
</dbReference>
<keyword evidence="4" id="KW-1185">Reference proteome</keyword>
<gene>
    <name evidence="3" type="ORF">I5677_13225</name>
</gene>
<reference evidence="3" key="1">
    <citation type="submission" date="2020-12" db="EMBL/GenBank/DDBJ databases">
        <title>M. sibirica DSM 26468T genome.</title>
        <authorList>
            <person name="Thieme N."/>
            <person name="Rettenmaier R."/>
            <person name="Zverlov V."/>
            <person name="Liebl W."/>
        </authorList>
    </citation>
    <scope>NUCLEOTIDE SEQUENCE</scope>
    <source>
        <strain evidence="3">DSM 26468</strain>
    </source>
</reference>